<sequence>MIGAGQSSSEFTCHHSTMLTPVFSIEQDDDFLIIDIRAPYANVKDTEIEYDGRMFLFSSSPYFLRLHLTADVVQSEDGSAEYDSDKAPYANVKDTEIEYDGRMFLFSSSPYFLRLHLTADVIQSEDGSAEYDSDKAPYANVKDTEIEYDGRMFLFSSSPYFLRLHLTADVVQSEDGSAEYDSDKGNFVVKVPKKTKGEHFKNLDMITELLRPQKRPTAEHLVEEIDDTDADDGDEYFVDQKEGEEEEDPLDEVCTVFGYGFGWRRHGVFGRLAAEIDNLIDLEDAENSRISERIDACCAHDQLSFQPDHYIADLMEENEQLEGCLSFELLRSSFEISSDDREHLKELPRRKLPKLSDECARQVALSLVDILFAYLYDLRTNDGEHCVESGWTIAKLSPSLSFLVRWRSAREALVGTVRRSLCYPLFRHWNIAMRVIDDLKLLLVEGRSAILHCLTDIRKVFSTSGEFRYLFNDLYMTDYCIWIQCASDELLEWLKNEVSQVEVQKNDVQLELEEIELEAKLTALNVADNAEPLDSDDES</sequence>
<comment type="similarity">
    <text evidence="1">Belongs to the SHQ1 family.</text>
</comment>
<dbReference type="GO" id="GO:0000493">
    <property type="term" value="P:box H/ACA snoRNP assembly"/>
    <property type="evidence" value="ECO:0007669"/>
    <property type="project" value="InterPro"/>
</dbReference>
<evidence type="ECO:0000259" key="5">
    <source>
        <dbReference type="Pfam" id="PF21413"/>
    </source>
</evidence>
<evidence type="ECO:0000256" key="1">
    <source>
        <dbReference type="ARBA" id="ARBA00005607"/>
    </source>
</evidence>
<dbReference type="WBParaSite" id="ALUE_0001742601-mRNA-1">
    <property type="protein sequence ID" value="ALUE_0001742601-mRNA-1"/>
    <property type="gene ID" value="ALUE_0001742601"/>
</dbReference>
<feature type="domain" description="SHQ1-like CS" evidence="5">
    <location>
        <begin position="20"/>
        <end position="86"/>
    </location>
</feature>
<evidence type="ECO:0000256" key="2">
    <source>
        <dbReference type="ARBA" id="ARBA00013750"/>
    </source>
</evidence>
<evidence type="ECO:0000256" key="3">
    <source>
        <dbReference type="SAM" id="Coils"/>
    </source>
</evidence>
<accession>A0A0M3IGJ3</accession>
<feature type="domain" description="SHQ1-like CS" evidence="5">
    <location>
        <begin position="135"/>
        <end position="210"/>
    </location>
</feature>
<feature type="domain" description="Shq1 C-terminal" evidence="4">
    <location>
        <begin position="332"/>
        <end position="512"/>
    </location>
</feature>
<dbReference type="Proteomes" id="UP000036681">
    <property type="component" value="Unplaced"/>
</dbReference>
<protein>
    <recommendedName>
        <fullName evidence="2">Protein SHQ1 homolog</fullName>
    </recommendedName>
</protein>
<proteinExistence type="inferred from homology"/>
<dbReference type="InterPro" id="IPR039742">
    <property type="entry name" value="Shq1"/>
</dbReference>
<dbReference type="AlphaFoldDB" id="A0A0M3IGJ3"/>
<keyword evidence="6" id="KW-1185">Reference proteome</keyword>
<dbReference type="Gene3D" id="2.60.40.790">
    <property type="match status" value="3"/>
</dbReference>
<organism evidence="6 7">
    <name type="scientific">Ascaris lumbricoides</name>
    <name type="common">Giant roundworm</name>
    <dbReference type="NCBI Taxonomy" id="6252"/>
    <lineage>
        <taxon>Eukaryota</taxon>
        <taxon>Metazoa</taxon>
        <taxon>Ecdysozoa</taxon>
        <taxon>Nematoda</taxon>
        <taxon>Chromadorea</taxon>
        <taxon>Rhabditida</taxon>
        <taxon>Spirurina</taxon>
        <taxon>Ascaridomorpha</taxon>
        <taxon>Ascaridoidea</taxon>
        <taxon>Ascarididae</taxon>
        <taxon>Ascaris</taxon>
    </lineage>
</organism>
<dbReference type="InterPro" id="IPR007009">
    <property type="entry name" value="Shq1_C"/>
</dbReference>
<dbReference type="PANTHER" id="PTHR12967:SF0">
    <property type="entry name" value="PROTEIN SHQ1 HOMOLOG"/>
    <property type="match status" value="1"/>
</dbReference>
<evidence type="ECO:0000313" key="7">
    <source>
        <dbReference type="WBParaSite" id="ALUE_0001742601-mRNA-1"/>
    </source>
</evidence>
<feature type="coiled-coil region" evidence="3">
    <location>
        <begin position="491"/>
        <end position="518"/>
    </location>
</feature>
<dbReference type="Pfam" id="PF21413">
    <property type="entry name" value="SHQ1-like_CS"/>
    <property type="match status" value="2"/>
</dbReference>
<dbReference type="InterPro" id="IPR008978">
    <property type="entry name" value="HSP20-like_chaperone"/>
</dbReference>
<dbReference type="InterPro" id="IPR048696">
    <property type="entry name" value="SHQ1-like_CS"/>
</dbReference>
<dbReference type="PANTHER" id="PTHR12967">
    <property type="entry name" value="PROTEIN SHQ1 HOMOLOG"/>
    <property type="match status" value="1"/>
</dbReference>
<evidence type="ECO:0000259" key="4">
    <source>
        <dbReference type="Pfam" id="PF04925"/>
    </source>
</evidence>
<keyword evidence="3" id="KW-0175">Coiled coil</keyword>
<dbReference type="GO" id="GO:0051082">
    <property type="term" value="F:unfolded protein binding"/>
    <property type="evidence" value="ECO:0007669"/>
    <property type="project" value="TreeGrafter"/>
</dbReference>
<name>A0A0M3IGJ3_ASCLU</name>
<dbReference type="GO" id="GO:0005654">
    <property type="term" value="C:nucleoplasm"/>
    <property type="evidence" value="ECO:0007669"/>
    <property type="project" value="TreeGrafter"/>
</dbReference>
<dbReference type="Pfam" id="PF04925">
    <property type="entry name" value="SHQ1"/>
    <property type="match status" value="1"/>
</dbReference>
<reference evidence="7" key="1">
    <citation type="submission" date="2017-02" db="UniProtKB">
        <authorList>
            <consortium name="WormBaseParasite"/>
        </authorList>
    </citation>
    <scope>IDENTIFICATION</scope>
</reference>
<evidence type="ECO:0000313" key="6">
    <source>
        <dbReference type="Proteomes" id="UP000036681"/>
    </source>
</evidence>
<dbReference type="GO" id="GO:0005737">
    <property type="term" value="C:cytoplasm"/>
    <property type="evidence" value="ECO:0007669"/>
    <property type="project" value="TreeGrafter"/>
</dbReference>